<dbReference type="EMBL" id="JBEXPZ010000022">
    <property type="protein sequence ID" value="MET9846482.1"/>
    <property type="molecule type" value="Genomic_DNA"/>
</dbReference>
<reference evidence="1 2" key="1">
    <citation type="submission" date="2024-06" db="EMBL/GenBank/DDBJ databases">
        <title>The Natural Products Discovery Center: Release of the First 8490 Sequenced Strains for Exploring Actinobacteria Biosynthetic Diversity.</title>
        <authorList>
            <person name="Kalkreuter E."/>
            <person name="Kautsar S.A."/>
            <person name="Yang D."/>
            <person name="Bader C.D."/>
            <person name="Teijaro C.N."/>
            <person name="Fluegel L."/>
            <person name="Davis C.M."/>
            <person name="Simpson J.R."/>
            <person name="Lauterbach L."/>
            <person name="Steele A.D."/>
            <person name="Gui C."/>
            <person name="Meng S."/>
            <person name="Li G."/>
            <person name="Viehrig K."/>
            <person name="Ye F."/>
            <person name="Su P."/>
            <person name="Kiefer A.F."/>
            <person name="Nichols A."/>
            <person name="Cepeda A.J."/>
            <person name="Yan W."/>
            <person name="Fan B."/>
            <person name="Jiang Y."/>
            <person name="Adhikari A."/>
            <person name="Zheng C.-J."/>
            <person name="Schuster L."/>
            <person name="Cowan T.M."/>
            <person name="Smanski M.J."/>
            <person name="Chevrette M.G."/>
            <person name="De Carvalho L.P.S."/>
            <person name="Shen B."/>
        </authorList>
    </citation>
    <scope>NUCLEOTIDE SEQUENCE [LARGE SCALE GENOMIC DNA]</scope>
    <source>
        <strain evidence="1 2">NPDC006434</strain>
    </source>
</reference>
<dbReference type="Proteomes" id="UP001550210">
    <property type="component" value="Unassembled WGS sequence"/>
</dbReference>
<dbReference type="RefSeq" id="WP_355397785.1">
    <property type="nucleotide sequence ID" value="NZ_JBEGHN010000001.1"/>
</dbReference>
<evidence type="ECO:0008006" key="3">
    <source>
        <dbReference type="Google" id="ProtNLM"/>
    </source>
</evidence>
<sequence length="190" mass="20643">MTFSGGGAGDVRRPGARLRVTVDALRAAKAESPELFSYLLGGTVDEETARAAAADGVPPEFLDFCRVLDGASCSPSVQLFGLEEALGHQFYCDPIVDCVLPLSPEKLFCVGMIHETPVYVDRAGGGVLGIPDEHREWPDVERFEHLAPSLEEFFVERLATAAYVRIGLVDDESAEYDEWLTLLRRAGLAA</sequence>
<evidence type="ECO:0000313" key="1">
    <source>
        <dbReference type="EMBL" id="MET9846482.1"/>
    </source>
</evidence>
<name>A0ABV2UY26_9ACTN</name>
<keyword evidence="2" id="KW-1185">Reference proteome</keyword>
<protein>
    <recommendedName>
        <fullName evidence="3">SMI1/KNR4 family protein SUKH-1</fullName>
    </recommendedName>
</protein>
<organism evidence="1 2">
    <name type="scientific">Streptomyces ossamyceticus</name>
    <dbReference type="NCBI Taxonomy" id="249581"/>
    <lineage>
        <taxon>Bacteria</taxon>
        <taxon>Bacillati</taxon>
        <taxon>Actinomycetota</taxon>
        <taxon>Actinomycetes</taxon>
        <taxon>Kitasatosporales</taxon>
        <taxon>Streptomycetaceae</taxon>
        <taxon>Streptomyces</taxon>
    </lineage>
</organism>
<evidence type="ECO:0000313" key="2">
    <source>
        <dbReference type="Proteomes" id="UP001550210"/>
    </source>
</evidence>
<gene>
    <name evidence="1" type="ORF">ABZZ21_18315</name>
</gene>
<proteinExistence type="predicted"/>
<comment type="caution">
    <text evidence="1">The sequence shown here is derived from an EMBL/GenBank/DDBJ whole genome shotgun (WGS) entry which is preliminary data.</text>
</comment>
<accession>A0ABV2UY26</accession>